<dbReference type="SUPFAM" id="SSF64376">
    <property type="entry name" value="YlxR-like"/>
    <property type="match status" value="1"/>
</dbReference>
<dbReference type="AlphaFoldDB" id="A0A0G3GQ87"/>
<dbReference type="Proteomes" id="UP000035368">
    <property type="component" value="Chromosome"/>
</dbReference>
<dbReference type="InterPro" id="IPR037465">
    <property type="entry name" value="YlxR"/>
</dbReference>
<evidence type="ECO:0000259" key="1">
    <source>
        <dbReference type="Pfam" id="PF04296"/>
    </source>
</evidence>
<name>A0A0G3GQ87_9CORY</name>
<gene>
    <name evidence="2" type="ORF">CEPID_07630</name>
</gene>
<dbReference type="STRING" id="1050174.CEPID_07630"/>
<feature type="domain" description="YlxR" evidence="1">
    <location>
        <begin position="16"/>
        <end position="81"/>
    </location>
</feature>
<organism evidence="2 3">
    <name type="scientific">Corynebacterium epidermidicanis</name>
    <dbReference type="NCBI Taxonomy" id="1050174"/>
    <lineage>
        <taxon>Bacteria</taxon>
        <taxon>Bacillati</taxon>
        <taxon>Actinomycetota</taxon>
        <taxon>Actinomycetes</taxon>
        <taxon>Mycobacteriales</taxon>
        <taxon>Corynebacteriaceae</taxon>
        <taxon>Corynebacterium</taxon>
    </lineage>
</organism>
<proteinExistence type="predicted"/>
<dbReference type="Gene3D" id="3.30.1230.10">
    <property type="entry name" value="YlxR-like"/>
    <property type="match status" value="1"/>
</dbReference>
<dbReference type="PANTHER" id="PTHR34215">
    <property type="entry name" value="BLL0784 PROTEIN"/>
    <property type="match status" value="1"/>
</dbReference>
<evidence type="ECO:0000313" key="3">
    <source>
        <dbReference type="Proteomes" id="UP000035368"/>
    </source>
</evidence>
<dbReference type="InterPro" id="IPR035931">
    <property type="entry name" value="YlxR-like_sf"/>
</dbReference>
<sequence>MQLTSAPRSGGHHRIRTCIATKRPQPESTLLRVVAQGENPVIVVPDPKRKLGGRGAWITPTLDALDIAEQRKAFGRALRVSGNLDTGPVRAYVSALHAGPATEEERH</sequence>
<protein>
    <submittedName>
        <fullName evidence="2">Putative nucleic-acid-binding protein implicated in transcription termination</fullName>
    </submittedName>
</protein>
<dbReference type="PANTHER" id="PTHR34215:SF1">
    <property type="entry name" value="YLXR DOMAIN-CONTAINING PROTEIN"/>
    <property type="match status" value="1"/>
</dbReference>
<dbReference type="PATRIC" id="fig|1050174.4.peg.1536"/>
<keyword evidence="3" id="KW-1185">Reference proteome</keyword>
<dbReference type="RefSeq" id="WP_047240424.1">
    <property type="nucleotide sequence ID" value="NZ_CP011541.1"/>
</dbReference>
<dbReference type="OrthoDB" id="5244965at2"/>
<dbReference type="EMBL" id="CP011541">
    <property type="protein sequence ID" value="AKK03376.1"/>
    <property type="molecule type" value="Genomic_DNA"/>
</dbReference>
<dbReference type="Pfam" id="PF04296">
    <property type="entry name" value="YlxR"/>
    <property type="match status" value="1"/>
</dbReference>
<reference evidence="2 3" key="1">
    <citation type="submission" date="2015-05" db="EMBL/GenBank/DDBJ databases">
        <title>Complete genome sequence of Corynebacterium epidermidicanis DSM 45586, isolated from the skin of a dog suffering from pruritus.</title>
        <authorList>
            <person name="Ruckert C."/>
            <person name="Albersmeier A."/>
            <person name="Winkler A."/>
            <person name="Tauch A."/>
        </authorList>
    </citation>
    <scope>NUCLEOTIDE SEQUENCE [LARGE SCALE GENOMIC DNA]</scope>
    <source>
        <strain evidence="2 3">DSM 45586</strain>
    </source>
</reference>
<dbReference type="InterPro" id="IPR007393">
    <property type="entry name" value="YlxR_dom"/>
</dbReference>
<accession>A0A0G3GQ87</accession>
<evidence type="ECO:0000313" key="2">
    <source>
        <dbReference type="EMBL" id="AKK03376.1"/>
    </source>
</evidence>
<dbReference type="KEGG" id="cei:CEPID_07630"/>